<evidence type="ECO:0000313" key="2">
    <source>
        <dbReference type="EMBL" id="KAK0648039.1"/>
    </source>
</evidence>
<evidence type="ECO:0000256" key="1">
    <source>
        <dbReference type="SAM" id="Phobius"/>
    </source>
</evidence>
<proteinExistence type="predicted"/>
<accession>A0AA39Y978</accession>
<evidence type="ECO:0000313" key="3">
    <source>
        <dbReference type="Proteomes" id="UP001174936"/>
    </source>
</evidence>
<keyword evidence="1" id="KW-0472">Membrane</keyword>
<gene>
    <name evidence="2" type="ORF">B0T16DRAFT_455545</name>
</gene>
<keyword evidence="1" id="KW-0812">Transmembrane</keyword>
<keyword evidence="3" id="KW-1185">Reference proteome</keyword>
<organism evidence="2 3">
    <name type="scientific">Cercophora newfieldiana</name>
    <dbReference type="NCBI Taxonomy" id="92897"/>
    <lineage>
        <taxon>Eukaryota</taxon>
        <taxon>Fungi</taxon>
        <taxon>Dikarya</taxon>
        <taxon>Ascomycota</taxon>
        <taxon>Pezizomycotina</taxon>
        <taxon>Sordariomycetes</taxon>
        <taxon>Sordariomycetidae</taxon>
        <taxon>Sordariales</taxon>
        <taxon>Lasiosphaeriaceae</taxon>
        <taxon>Cercophora</taxon>
    </lineage>
</organism>
<dbReference type="Proteomes" id="UP001174936">
    <property type="component" value="Unassembled WGS sequence"/>
</dbReference>
<name>A0AA39Y978_9PEZI</name>
<dbReference type="AlphaFoldDB" id="A0AA39Y978"/>
<sequence length="118" mass="13183">MIISRHYADGFNFEKLGEYCKPDDTGNPTLCDTTRRTLIALILIGTLLVLVAIGCICNGKSRAKFRQLRERWKESKKQSGSSTSSPDNGPGDAFQIWIEYVLESVGFEDHSVILTSRV</sequence>
<dbReference type="EMBL" id="JAULSV010000003">
    <property type="protein sequence ID" value="KAK0648039.1"/>
    <property type="molecule type" value="Genomic_DNA"/>
</dbReference>
<feature type="transmembrane region" description="Helical" evidence="1">
    <location>
        <begin position="38"/>
        <end position="59"/>
    </location>
</feature>
<reference evidence="2" key="1">
    <citation type="submission" date="2023-06" db="EMBL/GenBank/DDBJ databases">
        <title>Genome-scale phylogeny and comparative genomics of the fungal order Sordariales.</title>
        <authorList>
            <consortium name="Lawrence Berkeley National Laboratory"/>
            <person name="Hensen N."/>
            <person name="Bonometti L."/>
            <person name="Westerberg I."/>
            <person name="Brannstrom I.O."/>
            <person name="Guillou S."/>
            <person name="Cros-Aarteil S."/>
            <person name="Calhoun S."/>
            <person name="Haridas S."/>
            <person name="Kuo A."/>
            <person name="Mondo S."/>
            <person name="Pangilinan J."/>
            <person name="Riley R."/>
            <person name="Labutti K."/>
            <person name="Andreopoulos B."/>
            <person name="Lipzen A."/>
            <person name="Chen C."/>
            <person name="Yanf M."/>
            <person name="Daum C."/>
            <person name="Ng V."/>
            <person name="Clum A."/>
            <person name="Steindorff A."/>
            <person name="Ohm R."/>
            <person name="Martin F."/>
            <person name="Silar P."/>
            <person name="Natvig D."/>
            <person name="Lalanne C."/>
            <person name="Gautier V."/>
            <person name="Ament-Velasquez S.L."/>
            <person name="Kruys A."/>
            <person name="Hutchinson M.I."/>
            <person name="Powell A.J."/>
            <person name="Barry K."/>
            <person name="Miller A.N."/>
            <person name="Grigoriev I.V."/>
            <person name="Debuchy R."/>
            <person name="Gladieux P."/>
            <person name="Thoren M.H."/>
            <person name="Johannesson H."/>
        </authorList>
    </citation>
    <scope>NUCLEOTIDE SEQUENCE</scope>
    <source>
        <strain evidence="2">SMH2532-1</strain>
    </source>
</reference>
<comment type="caution">
    <text evidence="2">The sequence shown here is derived from an EMBL/GenBank/DDBJ whole genome shotgun (WGS) entry which is preliminary data.</text>
</comment>
<protein>
    <submittedName>
        <fullName evidence="2">Uncharacterized protein</fullName>
    </submittedName>
</protein>
<keyword evidence="1" id="KW-1133">Transmembrane helix</keyword>